<keyword evidence="3" id="KW-1185">Reference proteome</keyword>
<feature type="chain" id="PRO_5041993821" description="Endonuclease/exonuclease/phosphatase domain-containing protein" evidence="1">
    <location>
        <begin position="27"/>
        <end position="341"/>
    </location>
</feature>
<evidence type="ECO:0008006" key="4">
    <source>
        <dbReference type="Google" id="ProtNLM"/>
    </source>
</evidence>
<name>A0AAD9UV61_ACRCE</name>
<reference evidence="2" key="1">
    <citation type="journal article" date="2023" name="G3 (Bethesda)">
        <title>Whole genome assembly and annotation of the endangered Caribbean coral Acropora cervicornis.</title>
        <authorList>
            <person name="Selwyn J.D."/>
            <person name="Vollmer S.V."/>
        </authorList>
    </citation>
    <scope>NUCLEOTIDE SEQUENCE</scope>
    <source>
        <strain evidence="2">K2</strain>
    </source>
</reference>
<dbReference type="AlphaFoldDB" id="A0AAD9UV61"/>
<feature type="signal peptide" evidence="1">
    <location>
        <begin position="1"/>
        <end position="26"/>
    </location>
</feature>
<protein>
    <recommendedName>
        <fullName evidence="4">Endonuclease/exonuclease/phosphatase domain-containing protein</fullName>
    </recommendedName>
</protein>
<comment type="caution">
    <text evidence="2">The sequence shown here is derived from an EMBL/GenBank/DDBJ whole genome shotgun (WGS) entry which is preliminary data.</text>
</comment>
<dbReference type="EMBL" id="JARQWQ010000105">
    <property type="protein sequence ID" value="KAK2550847.1"/>
    <property type="molecule type" value="Genomic_DNA"/>
</dbReference>
<proteinExistence type="predicted"/>
<sequence>MARSHTYSRSPAIFLYFLLFSTCCELLDLNTYLSKQASLRYAVCDPASSEAAESPPSNVSYLVDSRHLCSRFRRRRFFSARLSHTPTSISSFHPLNRRIIKRSYSTRITWSCPAYAATDRTFMSHLSSTAMDDSSPLGLVDLSFPAIQATEQHSDNSNTIPDDLVSDLPKKGLTICPLNIRHRSNKLDEIKLLLTSVASRRHGKPNLILGISESDEVIWKLKGSKPFGLNFNSPVRSHACFVLFTDLPPQMLLLRKDFVTDSETLPLSLSDHLPIFLSLNSRSNIFKQPGLPSCQTTWPPDWFTAEIGVTIKERNRLHKLASAHNNSSNWDAYRHARNKLR</sequence>
<organism evidence="2 3">
    <name type="scientific">Acropora cervicornis</name>
    <name type="common">Staghorn coral</name>
    <dbReference type="NCBI Taxonomy" id="6130"/>
    <lineage>
        <taxon>Eukaryota</taxon>
        <taxon>Metazoa</taxon>
        <taxon>Cnidaria</taxon>
        <taxon>Anthozoa</taxon>
        <taxon>Hexacorallia</taxon>
        <taxon>Scleractinia</taxon>
        <taxon>Astrocoeniina</taxon>
        <taxon>Acroporidae</taxon>
        <taxon>Acropora</taxon>
    </lineage>
</organism>
<reference evidence="2" key="2">
    <citation type="journal article" date="2023" name="Science">
        <title>Genomic signatures of disease resistance in endangered staghorn corals.</title>
        <authorList>
            <person name="Vollmer S.V."/>
            <person name="Selwyn J.D."/>
            <person name="Despard B.A."/>
            <person name="Roesel C.L."/>
        </authorList>
    </citation>
    <scope>NUCLEOTIDE SEQUENCE</scope>
    <source>
        <strain evidence="2">K2</strain>
    </source>
</reference>
<evidence type="ECO:0000313" key="3">
    <source>
        <dbReference type="Proteomes" id="UP001249851"/>
    </source>
</evidence>
<dbReference type="Proteomes" id="UP001249851">
    <property type="component" value="Unassembled WGS sequence"/>
</dbReference>
<evidence type="ECO:0000313" key="2">
    <source>
        <dbReference type="EMBL" id="KAK2550847.1"/>
    </source>
</evidence>
<accession>A0AAD9UV61</accession>
<evidence type="ECO:0000256" key="1">
    <source>
        <dbReference type="SAM" id="SignalP"/>
    </source>
</evidence>
<gene>
    <name evidence="2" type="ORF">P5673_028362</name>
</gene>
<keyword evidence="1" id="KW-0732">Signal</keyword>